<dbReference type="AlphaFoldDB" id="A0A0F9P535"/>
<gene>
    <name evidence="1" type="ORF">LCGC14_0887570</name>
</gene>
<accession>A0A0F9P535</accession>
<proteinExistence type="predicted"/>
<name>A0A0F9P535_9ZZZZ</name>
<evidence type="ECO:0000313" key="1">
    <source>
        <dbReference type="EMBL" id="KKN25174.1"/>
    </source>
</evidence>
<sequence length="200" mass="24170">MRAGHKYPIILYEHSGFHKNINYEGFKYMASVAAMLGMEIINCIYSEVENYCRLDLKITDLTYLKEVNVEELVKLMRKNLQYFTNYFRINNDEEDAYLWMKLAEDKDFVISYNNKILLKKRLDIIVEDLKKFGERDKFLLSLLKFFEKLHWIAIVSEQDLIFSVNLSRKEFHNEREFLFEFLSKYSKVLQANENYYLEDI</sequence>
<organism evidence="1">
    <name type="scientific">marine sediment metagenome</name>
    <dbReference type="NCBI Taxonomy" id="412755"/>
    <lineage>
        <taxon>unclassified sequences</taxon>
        <taxon>metagenomes</taxon>
        <taxon>ecological metagenomes</taxon>
    </lineage>
</organism>
<protein>
    <submittedName>
        <fullName evidence="1">Uncharacterized protein</fullName>
    </submittedName>
</protein>
<reference evidence="1" key="1">
    <citation type="journal article" date="2015" name="Nature">
        <title>Complex archaea that bridge the gap between prokaryotes and eukaryotes.</title>
        <authorList>
            <person name="Spang A."/>
            <person name="Saw J.H."/>
            <person name="Jorgensen S.L."/>
            <person name="Zaremba-Niedzwiedzka K."/>
            <person name="Martijn J."/>
            <person name="Lind A.E."/>
            <person name="van Eijk R."/>
            <person name="Schleper C."/>
            <person name="Guy L."/>
            <person name="Ettema T.J."/>
        </authorList>
    </citation>
    <scope>NUCLEOTIDE SEQUENCE</scope>
</reference>
<dbReference type="EMBL" id="LAZR01002823">
    <property type="protein sequence ID" value="KKN25174.1"/>
    <property type="molecule type" value="Genomic_DNA"/>
</dbReference>
<comment type="caution">
    <text evidence="1">The sequence shown here is derived from an EMBL/GenBank/DDBJ whole genome shotgun (WGS) entry which is preliminary data.</text>
</comment>